<keyword evidence="2" id="KW-0813">Transport</keyword>
<evidence type="ECO:0000256" key="1">
    <source>
        <dbReference type="ARBA" id="ARBA00004418"/>
    </source>
</evidence>
<feature type="chain" id="PRO_5015856628" description="Extracellular solute-binding protein family 1" evidence="5">
    <location>
        <begin position="26"/>
        <end position="339"/>
    </location>
</feature>
<reference evidence="6 7" key="1">
    <citation type="submission" date="2017-08" db="EMBL/GenBank/DDBJ databases">
        <title>Infants hospitalized years apart are colonized by the same room-sourced microbial strains.</title>
        <authorList>
            <person name="Brooks B."/>
            <person name="Olm M.R."/>
            <person name="Firek B.A."/>
            <person name="Baker R."/>
            <person name="Thomas B.C."/>
            <person name="Morowitz M.J."/>
            <person name="Banfield J.F."/>
        </authorList>
    </citation>
    <scope>NUCLEOTIDE SEQUENCE [LARGE SCALE GENOMIC DNA]</scope>
    <source>
        <strain evidence="6">S2_005_001_R2_27</strain>
    </source>
</reference>
<evidence type="ECO:0008006" key="8">
    <source>
        <dbReference type="Google" id="ProtNLM"/>
    </source>
</evidence>
<gene>
    <name evidence="6" type="ORF">DI549_06590</name>
</gene>
<dbReference type="SUPFAM" id="SSF53850">
    <property type="entry name" value="Periplasmic binding protein-like II"/>
    <property type="match status" value="1"/>
</dbReference>
<dbReference type="GO" id="GO:0019808">
    <property type="term" value="F:polyamine binding"/>
    <property type="evidence" value="ECO:0007669"/>
    <property type="project" value="InterPro"/>
</dbReference>
<evidence type="ECO:0000256" key="5">
    <source>
        <dbReference type="SAM" id="SignalP"/>
    </source>
</evidence>
<dbReference type="InterPro" id="IPR001188">
    <property type="entry name" value="Sperm_putr-bd"/>
</dbReference>
<sequence length="339" mass="37018">MNWMSRAVAASLATLTLLSSAAAVAQPKGEVRLLAYEGYADPAWVEEFEKKTGIAVKVTYVGGVDEQIAKMKASNGKDYDVVTIDTASLKAYADQKLIAPIDKSKLTSAGNLLPDFRGMANATFDGATYGVPWAWGSLGMVYDKKTFPTAPESWEVLWDPKYKGKVISLDDANNAINFSAIVLGIKDPFHLTDAQFAQVKDKLIALKRNLLTYFAGFDEGTTIWTENDVVLMFSMGELAAINLQKKGFDVGYAIPKEGAVGWLDNLTVSAGTPNPDAAYAWINFVLQKKIGADMAKKFGYGSTTDAPEGMDYASRLIWADNPEDYTRRQAIWNEVKAAE</sequence>
<dbReference type="Pfam" id="PF13416">
    <property type="entry name" value="SBP_bac_8"/>
    <property type="match status" value="1"/>
</dbReference>
<keyword evidence="3 5" id="KW-0732">Signal</keyword>
<keyword evidence="4" id="KW-0574">Periplasm</keyword>
<dbReference type="EMBL" id="QFQD01000016">
    <property type="protein sequence ID" value="PZQ83792.1"/>
    <property type="molecule type" value="Genomic_DNA"/>
</dbReference>
<dbReference type="PANTHER" id="PTHR30222:SF17">
    <property type="entry name" value="SPERMIDINE_PUTRESCINE-BINDING PERIPLASMIC PROTEIN"/>
    <property type="match status" value="1"/>
</dbReference>
<accession>A0A2W5R4A2</accession>
<evidence type="ECO:0000256" key="3">
    <source>
        <dbReference type="ARBA" id="ARBA00022729"/>
    </source>
</evidence>
<evidence type="ECO:0000313" key="6">
    <source>
        <dbReference type="EMBL" id="PZQ83792.1"/>
    </source>
</evidence>
<dbReference type="PRINTS" id="PR00909">
    <property type="entry name" value="SPERMDNBNDNG"/>
</dbReference>
<comment type="caution">
    <text evidence="6">The sequence shown here is derived from an EMBL/GenBank/DDBJ whole genome shotgun (WGS) entry which is preliminary data.</text>
</comment>
<dbReference type="AlphaFoldDB" id="A0A2W5R4A2"/>
<protein>
    <recommendedName>
        <fullName evidence="8">Extracellular solute-binding protein family 1</fullName>
    </recommendedName>
</protein>
<evidence type="ECO:0000313" key="7">
    <source>
        <dbReference type="Proteomes" id="UP000248887"/>
    </source>
</evidence>
<dbReference type="InterPro" id="IPR006059">
    <property type="entry name" value="SBP"/>
</dbReference>
<evidence type="ECO:0000256" key="2">
    <source>
        <dbReference type="ARBA" id="ARBA00022448"/>
    </source>
</evidence>
<evidence type="ECO:0000256" key="4">
    <source>
        <dbReference type="ARBA" id="ARBA00022764"/>
    </source>
</evidence>
<dbReference type="Proteomes" id="UP000248887">
    <property type="component" value="Unassembled WGS sequence"/>
</dbReference>
<organism evidence="6 7">
    <name type="scientific">Ancylobacter novellus</name>
    <name type="common">Thiobacillus novellus</name>
    <dbReference type="NCBI Taxonomy" id="921"/>
    <lineage>
        <taxon>Bacteria</taxon>
        <taxon>Pseudomonadati</taxon>
        <taxon>Pseudomonadota</taxon>
        <taxon>Alphaproteobacteria</taxon>
        <taxon>Hyphomicrobiales</taxon>
        <taxon>Xanthobacteraceae</taxon>
        <taxon>Ancylobacter</taxon>
    </lineage>
</organism>
<dbReference type="PANTHER" id="PTHR30222">
    <property type="entry name" value="SPERMIDINE/PUTRESCINE-BINDING PERIPLASMIC PROTEIN"/>
    <property type="match status" value="1"/>
</dbReference>
<dbReference type="GO" id="GO:0015846">
    <property type="term" value="P:polyamine transport"/>
    <property type="evidence" value="ECO:0007669"/>
    <property type="project" value="InterPro"/>
</dbReference>
<dbReference type="GO" id="GO:0042597">
    <property type="term" value="C:periplasmic space"/>
    <property type="evidence" value="ECO:0007669"/>
    <property type="project" value="UniProtKB-SubCell"/>
</dbReference>
<dbReference type="Gene3D" id="3.40.190.10">
    <property type="entry name" value="Periplasmic binding protein-like II"/>
    <property type="match status" value="2"/>
</dbReference>
<proteinExistence type="predicted"/>
<feature type="signal peptide" evidence="5">
    <location>
        <begin position="1"/>
        <end position="25"/>
    </location>
</feature>
<name>A0A2W5R4A2_ANCNO</name>
<comment type="subcellular location">
    <subcellularLocation>
        <location evidence="1">Periplasm</location>
    </subcellularLocation>
</comment>